<protein>
    <submittedName>
        <fullName evidence="3">Iron dicitrate transport regulator FecR</fullName>
    </submittedName>
</protein>
<dbReference type="Gene3D" id="3.55.50.30">
    <property type="match status" value="1"/>
</dbReference>
<dbReference type="AlphaFoldDB" id="A0A250DNF2"/>
<dbReference type="Pfam" id="PF04773">
    <property type="entry name" value="FecR"/>
    <property type="match status" value="1"/>
</dbReference>
<dbReference type="InterPro" id="IPR012373">
    <property type="entry name" value="Ferrdict_sens_TM"/>
</dbReference>
<dbReference type="PANTHER" id="PTHR30273:SF2">
    <property type="entry name" value="PROTEIN FECR"/>
    <property type="match status" value="1"/>
</dbReference>
<accession>A0A250DNF2</accession>
<evidence type="ECO:0000313" key="3">
    <source>
        <dbReference type="EMBL" id="ATA55519.1"/>
    </source>
</evidence>
<dbReference type="InterPro" id="IPR032623">
    <property type="entry name" value="FecR_N"/>
</dbReference>
<dbReference type="EMBL" id="CP023284">
    <property type="protein sequence ID" value="ATA55519.1"/>
    <property type="molecule type" value="Genomic_DNA"/>
</dbReference>
<dbReference type="InterPro" id="IPR006860">
    <property type="entry name" value="FecR"/>
</dbReference>
<evidence type="ECO:0000259" key="1">
    <source>
        <dbReference type="Pfam" id="PF04773"/>
    </source>
</evidence>
<gene>
    <name evidence="3" type="ORF">CKY39_21535</name>
</gene>
<name>A0A250DNF2_9BURK</name>
<organism evidence="3 4">
    <name type="scientific">Variovorax boronicumulans</name>
    <dbReference type="NCBI Taxonomy" id="436515"/>
    <lineage>
        <taxon>Bacteria</taxon>
        <taxon>Pseudomonadati</taxon>
        <taxon>Pseudomonadota</taxon>
        <taxon>Betaproteobacteria</taxon>
        <taxon>Burkholderiales</taxon>
        <taxon>Comamonadaceae</taxon>
        <taxon>Variovorax</taxon>
    </lineage>
</organism>
<dbReference type="KEGG" id="vbo:CKY39_21535"/>
<sequence>MMTAEEPQATEAMKQTLQREAQAWVVRLGSQQATEDDAQAFRRWCAHSREHAQAFVQARQVWQAMAPAAQRVRQQEAREAARRLPVPGRRAFLGGAVAASVAYLAVSPPLALWPSVAEWGDDYRTATGEQREVAMGDGVVLQMNTQTRINLRRGAAPEPAGEAIELVSGEAEVLAGGPASAHVTVAAGGGTVSATRARFNIRHLDGEVCVTCLAGQVDVAQGTQQARLDEGRQLRYGPAGLGVVTGVDTGPVVAWRRRQLVFDQVPLSEVVAEVNRYRHGRLILTNEALGRSRVQASFSIDRLDDVAFLVRDVYGAELTQLPGGIVLLGAASA</sequence>
<evidence type="ECO:0000259" key="2">
    <source>
        <dbReference type="Pfam" id="PF16220"/>
    </source>
</evidence>
<dbReference type="GO" id="GO:0016989">
    <property type="term" value="F:sigma factor antagonist activity"/>
    <property type="evidence" value="ECO:0007669"/>
    <property type="project" value="TreeGrafter"/>
</dbReference>
<dbReference type="Pfam" id="PF16220">
    <property type="entry name" value="DUF4880"/>
    <property type="match status" value="1"/>
</dbReference>
<feature type="domain" description="FecR protein" evidence="1">
    <location>
        <begin position="121"/>
        <end position="217"/>
    </location>
</feature>
<dbReference type="PANTHER" id="PTHR30273">
    <property type="entry name" value="PERIPLASMIC SIGNAL SENSOR AND SIGMA FACTOR ACTIVATOR FECR-RELATED"/>
    <property type="match status" value="1"/>
</dbReference>
<proteinExistence type="predicted"/>
<dbReference type="Proteomes" id="UP000217154">
    <property type="component" value="Chromosome"/>
</dbReference>
<dbReference type="Gene3D" id="2.60.120.1440">
    <property type="match status" value="1"/>
</dbReference>
<reference evidence="3 4" key="1">
    <citation type="submission" date="2017-09" db="EMBL/GenBank/DDBJ databases">
        <title>The diverse metabolic capabilities of V. boronicumulans make it an excellent choice for continued studies on novel biodegradation.</title>
        <authorList>
            <person name="Sun S."/>
        </authorList>
    </citation>
    <scope>NUCLEOTIDE SEQUENCE [LARGE SCALE GENOMIC DNA]</scope>
    <source>
        <strain evidence="3 4">J1</strain>
    </source>
</reference>
<dbReference type="PIRSF" id="PIRSF018266">
    <property type="entry name" value="FecR"/>
    <property type="match status" value="1"/>
</dbReference>
<dbReference type="RefSeq" id="WP_095745875.1">
    <property type="nucleotide sequence ID" value="NZ_CP023284.1"/>
</dbReference>
<evidence type="ECO:0000313" key="4">
    <source>
        <dbReference type="Proteomes" id="UP000217154"/>
    </source>
</evidence>
<feature type="domain" description="FecR N-terminal" evidence="2">
    <location>
        <begin position="19"/>
        <end position="60"/>
    </location>
</feature>